<reference evidence="4 5" key="1">
    <citation type="submission" date="2021-03" db="EMBL/GenBank/DDBJ databases">
        <title>Enterococcal diversity collection.</title>
        <authorList>
            <person name="Gilmore M.S."/>
            <person name="Schwartzman J."/>
            <person name="Van Tyne D."/>
            <person name="Martin M."/>
            <person name="Earl A.M."/>
            <person name="Manson A.L."/>
            <person name="Straub T."/>
            <person name="Salamzade R."/>
            <person name="Saavedra J."/>
            <person name="Lebreton F."/>
            <person name="Prichula J."/>
            <person name="Schaufler K."/>
            <person name="Gaca A."/>
            <person name="Sgardioli B."/>
            <person name="Wagenaar J."/>
            <person name="Strong T."/>
        </authorList>
    </citation>
    <scope>NUCLEOTIDE SEQUENCE [LARGE SCALE GENOMIC DNA]</scope>
    <source>
        <strain evidence="4 5">MJM16</strain>
    </source>
</reference>
<dbReference type="EC" id="5.3.1.8" evidence="3"/>
<comment type="cofactor">
    <cofactor evidence="3">
        <name>Zn(2+)</name>
        <dbReference type="ChEBI" id="CHEBI:29105"/>
    </cofactor>
</comment>
<dbReference type="Gene3D" id="2.60.120.10">
    <property type="entry name" value="Jelly Rolls"/>
    <property type="match status" value="1"/>
</dbReference>
<dbReference type="RefSeq" id="WP_207108097.1">
    <property type="nucleotide sequence ID" value="NZ_JAFLVR010000020.1"/>
</dbReference>
<dbReference type="InterPro" id="IPR014628">
    <property type="entry name" value="Man6P_isomerase_Firm_short"/>
</dbReference>
<comment type="caution">
    <text evidence="4">The sequence shown here is derived from an EMBL/GenBank/DDBJ whole genome shotgun (WGS) entry which is preliminary data.</text>
</comment>
<organism evidence="4 5">
    <name type="scientific">Candidatus Enterococcus murrayae</name>
    <dbReference type="NCBI Taxonomy" id="2815321"/>
    <lineage>
        <taxon>Bacteria</taxon>
        <taxon>Bacillati</taxon>
        <taxon>Bacillota</taxon>
        <taxon>Bacilli</taxon>
        <taxon>Lactobacillales</taxon>
        <taxon>Enterococcaceae</taxon>
        <taxon>Enterococcus</taxon>
    </lineage>
</organism>
<comment type="similarity">
    <text evidence="3">Belongs to the mannose-6-phosphate isomerase type 1 family.</text>
</comment>
<evidence type="ECO:0000313" key="5">
    <source>
        <dbReference type="Proteomes" id="UP000664495"/>
    </source>
</evidence>
<evidence type="ECO:0000313" key="4">
    <source>
        <dbReference type="EMBL" id="MBO0452323.1"/>
    </source>
</evidence>
<sequence>MYILKPESRERIWGTPRLHDYYGNQQIDKIGSVYSASGVSEIDCPVVNEEKTFSEIIAEDPKRFGLKAGDVYPLIISFTACDENLSIQVHPTDDYAQSVEQLPYGKSEAWYFIQPPEKGWIYAEQQVPEKSVLLEAAKKNEYTKILKEYPVAKHELIYIPSGTIHALTKGSLVYEIQQSSDITYRFYDYDRIDKNGKKRPLHIEKAIETLHPEKQVEKRTFPPGNIFAQREFSIQHLKGKQIVENKSEIASILTIIAGQLTIAGETCQTGQSIVLLKDEMIELPETAEAVLATPIRYWEE</sequence>
<accession>A0ABS3HFT5</accession>
<keyword evidence="3 4" id="KW-0413">Isomerase</keyword>
<dbReference type="InterPro" id="IPR011051">
    <property type="entry name" value="RmlC_Cupin_sf"/>
</dbReference>
<evidence type="ECO:0000256" key="3">
    <source>
        <dbReference type="PIRNR" id="PIRNR036894"/>
    </source>
</evidence>
<protein>
    <recommendedName>
        <fullName evidence="3">Mannose-6-phosphate isomerase</fullName>
        <ecNumber evidence="3">5.3.1.8</ecNumber>
    </recommendedName>
</protein>
<dbReference type="EMBL" id="JAFLVR010000020">
    <property type="protein sequence ID" value="MBO0452323.1"/>
    <property type="molecule type" value="Genomic_DNA"/>
</dbReference>
<evidence type="ECO:0000256" key="1">
    <source>
        <dbReference type="ARBA" id="ARBA00022723"/>
    </source>
</evidence>
<dbReference type="InterPro" id="IPR051804">
    <property type="entry name" value="Carb_Metab_Reg_Kinase/Isom"/>
</dbReference>
<name>A0ABS3HFT5_9ENTE</name>
<dbReference type="PIRSF" id="PIRSF036894">
    <property type="entry name" value="PMI_Firm_short"/>
    <property type="match status" value="1"/>
</dbReference>
<dbReference type="Proteomes" id="UP000664495">
    <property type="component" value="Unassembled WGS sequence"/>
</dbReference>
<proteinExistence type="inferred from homology"/>
<comment type="catalytic activity">
    <reaction evidence="3">
        <text>D-mannose 6-phosphate = D-fructose 6-phosphate</text>
        <dbReference type="Rhea" id="RHEA:12356"/>
        <dbReference type="ChEBI" id="CHEBI:58735"/>
        <dbReference type="ChEBI" id="CHEBI:61527"/>
        <dbReference type="EC" id="5.3.1.8"/>
    </reaction>
</comment>
<dbReference type="SUPFAM" id="SSF51182">
    <property type="entry name" value="RmlC-like cupins"/>
    <property type="match status" value="1"/>
</dbReference>
<keyword evidence="2 3" id="KW-0862">Zinc</keyword>
<keyword evidence="1 3" id="KW-0479">Metal-binding</keyword>
<gene>
    <name evidence="4" type="ORF">JZO85_08585</name>
</gene>
<dbReference type="CDD" id="cd07010">
    <property type="entry name" value="cupin_PMI_type_I_N_bac"/>
    <property type="match status" value="1"/>
</dbReference>
<dbReference type="PANTHER" id="PTHR42742">
    <property type="entry name" value="TRANSCRIPTIONAL REPRESSOR MPRA"/>
    <property type="match status" value="1"/>
</dbReference>
<dbReference type="PANTHER" id="PTHR42742:SF3">
    <property type="entry name" value="FRUCTOKINASE"/>
    <property type="match status" value="1"/>
</dbReference>
<evidence type="ECO:0000256" key="2">
    <source>
        <dbReference type="ARBA" id="ARBA00022833"/>
    </source>
</evidence>
<keyword evidence="5" id="KW-1185">Reference proteome</keyword>
<dbReference type="GO" id="GO:0016853">
    <property type="term" value="F:isomerase activity"/>
    <property type="evidence" value="ECO:0007669"/>
    <property type="project" value="UniProtKB-KW"/>
</dbReference>
<dbReference type="InterPro" id="IPR014710">
    <property type="entry name" value="RmlC-like_jellyroll"/>
</dbReference>